<proteinExistence type="predicted"/>
<dbReference type="GO" id="GO:0030288">
    <property type="term" value="C:outer membrane-bounded periplasmic space"/>
    <property type="evidence" value="ECO:0007669"/>
    <property type="project" value="TreeGrafter"/>
</dbReference>
<feature type="signal peptide" evidence="3">
    <location>
        <begin position="1"/>
        <end position="20"/>
    </location>
</feature>
<dbReference type="SUPFAM" id="SSF53850">
    <property type="entry name" value="Periplasmic binding protein-like II"/>
    <property type="match status" value="1"/>
</dbReference>
<dbReference type="Gene3D" id="3.40.190.10">
    <property type="entry name" value="Periplasmic binding protein-like II"/>
    <property type="match status" value="2"/>
</dbReference>
<dbReference type="Pfam" id="PF13343">
    <property type="entry name" value="SBP_bac_6"/>
    <property type="match status" value="1"/>
</dbReference>
<feature type="chain" id="PRO_5039213167" evidence="3">
    <location>
        <begin position="21"/>
        <end position="356"/>
    </location>
</feature>
<dbReference type="PANTHER" id="PTHR30006">
    <property type="entry name" value="THIAMINE-BINDING PERIPLASMIC PROTEIN-RELATED"/>
    <property type="match status" value="1"/>
</dbReference>
<dbReference type="GO" id="GO:0030976">
    <property type="term" value="F:thiamine pyrophosphate binding"/>
    <property type="evidence" value="ECO:0007669"/>
    <property type="project" value="TreeGrafter"/>
</dbReference>
<dbReference type="InterPro" id="IPR026045">
    <property type="entry name" value="Ferric-bd"/>
</dbReference>
<dbReference type="PROSITE" id="PS51257">
    <property type="entry name" value="PROKAR_LIPOPROTEIN"/>
    <property type="match status" value="1"/>
</dbReference>
<dbReference type="GO" id="GO:0046872">
    <property type="term" value="F:metal ion binding"/>
    <property type="evidence" value="ECO:0007669"/>
    <property type="project" value="UniProtKB-KW"/>
</dbReference>
<dbReference type="GO" id="GO:0030975">
    <property type="term" value="F:thiamine binding"/>
    <property type="evidence" value="ECO:0007669"/>
    <property type="project" value="TreeGrafter"/>
</dbReference>
<evidence type="ECO:0000313" key="5">
    <source>
        <dbReference type="Proteomes" id="UP000253508"/>
    </source>
</evidence>
<dbReference type="PIRSF" id="PIRSF002825">
    <property type="entry name" value="CfbpA"/>
    <property type="match status" value="1"/>
</dbReference>
<dbReference type="AlphaFoldDB" id="A0A367Y3Q4"/>
<name>A0A367Y3Q4_9MICO</name>
<evidence type="ECO:0000256" key="2">
    <source>
        <dbReference type="PIRSR" id="PIRSR002825-1"/>
    </source>
</evidence>
<evidence type="ECO:0000256" key="1">
    <source>
        <dbReference type="ARBA" id="ARBA00022729"/>
    </source>
</evidence>
<dbReference type="RefSeq" id="WP_114117793.1">
    <property type="nucleotide sequence ID" value="NZ_BMHU01000006.1"/>
</dbReference>
<dbReference type="PANTHER" id="PTHR30006:SF2">
    <property type="entry name" value="ABC TRANSPORTER SUBSTRATE-BINDING PROTEIN"/>
    <property type="match status" value="1"/>
</dbReference>
<sequence length="356" mass="37327">MLRRTLIAVSGVALAAVALAGCGSVEETTSASTPAPAADDSSLFWEASEGLEGEVTIYSANPQGLTDNLVAEFEAETGVTVNVFAGETGKITAKLDAEWDNPQADLVYLASWAPAAKYADAGRTLSYQPFGYDTIIPEWIGPDDAFIGRDGSALTLVVNTNVIDEVPADWADLTEPAYKDQVIMPDPRESGTARDLIAALVSSQGEDATWDLFDGLFENGMVVQGANGPALDDVTAGSHGVVFGGVDYSAYSAIAKGESLEVVLPSSGTTVSPRPLFILKDAQNVDNAKAFEDFMFSQQGQAISSAANMIPSQSEVAVADGAKALSDITLLDYTLDDVAANGADVLETFVERYLNS</sequence>
<reference evidence="4 5" key="1">
    <citation type="submission" date="2018-07" db="EMBL/GenBank/DDBJ databases">
        <title>Microbacterium endoborsara sp. nov., a novel actinobacterium isolated from Borszczowia aralocaspica.</title>
        <authorList>
            <person name="An D."/>
        </authorList>
    </citation>
    <scope>NUCLEOTIDE SEQUENCE [LARGE SCALE GENOMIC DNA]</scope>
    <source>
        <strain evidence="4 5">C1.15228</strain>
    </source>
</reference>
<keyword evidence="2" id="KW-0479">Metal-binding</keyword>
<dbReference type="OrthoDB" id="366726at2"/>
<dbReference type="GO" id="GO:0015888">
    <property type="term" value="P:thiamine transport"/>
    <property type="evidence" value="ECO:0007669"/>
    <property type="project" value="TreeGrafter"/>
</dbReference>
<feature type="binding site" evidence="2">
    <location>
        <position position="251"/>
    </location>
    <ligand>
        <name>Fe cation</name>
        <dbReference type="ChEBI" id="CHEBI:24875"/>
    </ligand>
</feature>
<dbReference type="EMBL" id="QORO01000002">
    <property type="protein sequence ID" value="RCK60180.1"/>
    <property type="molecule type" value="Genomic_DNA"/>
</dbReference>
<keyword evidence="5" id="KW-1185">Reference proteome</keyword>
<comment type="caution">
    <text evidence="4">The sequence shown here is derived from an EMBL/GenBank/DDBJ whole genome shotgun (WGS) entry which is preliminary data.</text>
</comment>
<gene>
    <name evidence="4" type="ORF">DTO57_08655</name>
</gene>
<keyword evidence="1 3" id="KW-0732">Signal</keyword>
<dbReference type="Proteomes" id="UP000253508">
    <property type="component" value="Unassembled WGS sequence"/>
</dbReference>
<evidence type="ECO:0000256" key="3">
    <source>
        <dbReference type="SAM" id="SignalP"/>
    </source>
</evidence>
<evidence type="ECO:0000313" key="4">
    <source>
        <dbReference type="EMBL" id="RCK60180.1"/>
    </source>
</evidence>
<keyword evidence="2" id="KW-0408">Iron</keyword>
<organism evidence="4 5">
    <name type="scientific">Microbacterium sorbitolivorans</name>
    <dbReference type="NCBI Taxonomy" id="1867410"/>
    <lineage>
        <taxon>Bacteria</taxon>
        <taxon>Bacillati</taxon>
        <taxon>Actinomycetota</taxon>
        <taxon>Actinomycetes</taxon>
        <taxon>Micrococcales</taxon>
        <taxon>Microbacteriaceae</taxon>
        <taxon>Microbacterium</taxon>
    </lineage>
</organism>
<protein>
    <submittedName>
        <fullName evidence="4">Extracellular solute-binding protein</fullName>
    </submittedName>
</protein>
<accession>A0A367Y3Q4</accession>